<evidence type="ECO:0000313" key="7">
    <source>
        <dbReference type="Proteomes" id="UP001204953"/>
    </source>
</evidence>
<organism evidence="6 7">
    <name type="scientific">Limnofasciculus baicalensis BBK-W-15</name>
    <dbReference type="NCBI Taxonomy" id="2699891"/>
    <lineage>
        <taxon>Bacteria</taxon>
        <taxon>Bacillati</taxon>
        <taxon>Cyanobacteriota</taxon>
        <taxon>Cyanophyceae</taxon>
        <taxon>Coleofasciculales</taxon>
        <taxon>Coleofasciculaceae</taxon>
        <taxon>Limnofasciculus</taxon>
        <taxon>Limnofasciculus baicalensis</taxon>
    </lineage>
</organism>
<keyword evidence="4" id="KW-0067">ATP-binding</keyword>
<dbReference type="SMART" id="SM00320">
    <property type="entry name" value="WD40"/>
    <property type="match status" value="7"/>
</dbReference>
<dbReference type="PROSITE" id="PS50082">
    <property type="entry name" value="WD_REPEATS_2"/>
    <property type="match status" value="7"/>
</dbReference>
<keyword evidence="7" id="KW-1185">Reference proteome</keyword>
<dbReference type="Pfam" id="PF23414">
    <property type="entry name" value="Beta-prop_EML_2"/>
    <property type="match status" value="1"/>
</dbReference>
<dbReference type="InterPro" id="IPR001680">
    <property type="entry name" value="WD40_rpt"/>
</dbReference>
<gene>
    <name evidence="6" type="ORF">NJ959_27495</name>
</gene>
<dbReference type="PRINTS" id="PR00320">
    <property type="entry name" value="GPROTEINBRPT"/>
</dbReference>
<dbReference type="GO" id="GO:0004674">
    <property type="term" value="F:protein serine/threonine kinase activity"/>
    <property type="evidence" value="ECO:0007669"/>
    <property type="project" value="UniProtKB-KW"/>
</dbReference>
<name>A0AAE3KQ52_9CYAN</name>
<accession>A0AAE3KQ52</accession>
<evidence type="ECO:0000259" key="5">
    <source>
        <dbReference type="PROSITE" id="PS50011"/>
    </source>
</evidence>
<dbReference type="RefSeq" id="WP_254014904.1">
    <property type="nucleotide sequence ID" value="NZ_JAMZMM010000501.1"/>
</dbReference>
<reference evidence="6" key="1">
    <citation type="submission" date="2022-06" db="EMBL/GenBank/DDBJ databases">
        <title>New cyanobacteria of genus Symplocastrum in benthos of Lake Baikal.</title>
        <authorList>
            <person name="Sorokovikova E."/>
            <person name="Tikhonova I."/>
            <person name="Krasnopeev A."/>
            <person name="Evseev P."/>
            <person name="Gladkikh A."/>
            <person name="Belykh O."/>
        </authorList>
    </citation>
    <scope>NUCLEOTIDE SEQUENCE</scope>
    <source>
        <strain evidence="6">BBK-W-15</strain>
    </source>
</reference>
<protein>
    <submittedName>
        <fullName evidence="6">Serine/threonine protein kinase</fullName>
    </submittedName>
</protein>
<dbReference type="Pfam" id="PF00069">
    <property type="entry name" value="Pkinase"/>
    <property type="match status" value="1"/>
</dbReference>
<dbReference type="InterPro" id="IPR017441">
    <property type="entry name" value="Protein_kinase_ATP_BS"/>
</dbReference>
<dbReference type="SMART" id="SM00220">
    <property type="entry name" value="S_TKc"/>
    <property type="match status" value="1"/>
</dbReference>
<dbReference type="CDD" id="cd00200">
    <property type="entry name" value="WD40"/>
    <property type="match status" value="1"/>
</dbReference>
<feature type="repeat" description="WD" evidence="3">
    <location>
        <begin position="484"/>
        <end position="525"/>
    </location>
</feature>
<dbReference type="InterPro" id="IPR020472">
    <property type="entry name" value="WD40_PAC1"/>
</dbReference>
<keyword evidence="1 3" id="KW-0853">WD repeat</keyword>
<dbReference type="PROSITE" id="PS00678">
    <property type="entry name" value="WD_REPEATS_1"/>
    <property type="match status" value="2"/>
</dbReference>
<dbReference type="AlphaFoldDB" id="A0AAE3KQ52"/>
<keyword evidence="6" id="KW-0808">Transferase</keyword>
<feature type="repeat" description="WD" evidence="3">
    <location>
        <begin position="442"/>
        <end position="483"/>
    </location>
</feature>
<evidence type="ECO:0000313" key="6">
    <source>
        <dbReference type="EMBL" id="MCP2732180.1"/>
    </source>
</evidence>
<dbReference type="PROSITE" id="PS00107">
    <property type="entry name" value="PROTEIN_KINASE_ATP"/>
    <property type="match status" value="1"/>
</dbReference>
<sequence length="645" mass="71866">MTYCLNPDCDRADNPDEARFCYNCGARLLLRERYRAVKLIGQGGFGRTFLAVDGDKPSVPQCVIKQFFPQFKGTNNREKAAELFEQEAVRLEVLGKHSQIPELLAHFTQDRRQYLVQEFIDGQNLAEVLEIEGAFRESQIIDLLSSLLPVLDFIHSHNIIHRDIKPENIIRRSFASLEKGECTIKTRLVIVDFGAAKSVIATVITHKGTSIGTPEFIAPEQVKGKAVYASDLYSLGVTAIHLLTHVDPVRLFDTGENIWVWRNYLVNNPVSDELGYILDKLLQHATNRRYQSAADVLQDLERNGTADIRMGKILPLTSHPLPLTFNLLPTKTGSYTQITKLSPPLRKISLNWQVIHTLKGHFGSVESIAISPDGEILASGSTDRKIKLWHLLDRREICTLTGHNDRVSAVVFSPDGKVIVSGSYDQNIKLWQVEKQEEILTIKGNSKWITCLAISPDGETLVSGSSDGTIKLWNSLAGKELRTIKGHNEHINAMAISSDGGILASVSGDGTVKLWDFQTGAEIHTFGDGLLRLGFFCSVAFSPDGRILATGKIDGTIHLWDLVEMREFLMLKGHKNRVRTLAFSPDGEIFASGSMDRTIKIWQVGYREAIASFTDHLQEVYTVAFSPDGRMLVSGSMDKTIKIWG</sequence>
<evidence type="ECO:0000256" key="2">
    <source>
        <dbReference type="ARBA" id="ARBA00022737"/>
    </source>
</evidence>
<dbReference type="InterPro" id="IPR015943">
    <property type="entry name" value="WD40/YVTN_repeat-like_dom_sf"/>
</dbReference>
<evidence type="ECO:0000256" key="4">
    <source>
        <dbReference type="PROSITE-ProRule" id="PRU10141"/>
    </source>
</evidence>
<dbReference type="Gene3D" id="3.30.200.20">
    <property type="entry name" value="Phosphorylase Kinase, domain 1"/>
    <property type="match status" value="1"/>
</dbReference>
<dbReference type="Proteomes" id="UP001204953">
    <property type="component" value="Unassembled WGS sequence"/>
</dbReference>
<dbReference type="InterPro" id="IPR000719">
    <property type="entry name" value="Prot_kinase_dom"/>
</dbReference>
<feature type="repeat" description="WD" evidence="3">
    <location>
        <begin position="358"/>
        <end position="399"/>
    </location>
</feature>
<dbReference type="NCBIfam" id="NF045510">
    <property type="entry name" value="4Cys_prefix_kin"/>
    <property type="match status" value="1"/>
</dbReference>
<dbReference type="InterPro" id="IPR055442">
    <property type="entry name" value="Beta-prop_EML-like_2nd"/>
</dbReference>
<dbReference type="PROSITE" id="PS50011">
    <property type="entry name" value="PROTEIN_KINASE_DOM"/>
    <property type="match status" value="1"/>
</dbReference>
<keyword evidence="6" id="KW-0418">Kinase</keyword>
<dbReference type="Gene3D" id="2.130.10.10">
    <property type="entry name" value="YVTN repeat-like/Quinoprotein amine dehydrogenase"/>
    <property type="match status" value="2"/>
</dbReference>
<keyword evidence="6" id="KW-0723">Serine/threonine-protein kinase</keyword>
<dbReference type="InterPro" id="IPR036322">
    <property type="entry name" value="WD40_repeat_dom_sf"/>
</dbReference>
<feature type="repeat" description="WD" evidence="3">
    <location>
        <begin position="400"/>
        <end position="441"/>
    </location>
</feature>
<dbReference type="InterPro" id="IPR011009">
    <property type="entry name" value="Kinase-like_dom_sf"/>
</dbReference>
<dbReference type="PROSITE" id="PS50294">
    <property type="entry name" value="WD_REPEATS_REGION"/>
    <property type="match status" value="7"/>
</dbReference>
<evidence type="ECO:0000256" key="3">
    <source>
        <dbReference type="PROSITE-ProRule" id="PRU00221"/>
    </source>
</evidence>
<dbReference type="Pfam" id="PF00400">
    <property type="entry name" value="WD40"/>
    <property type="match status" value="3"/>
</dbReference>
<keyword evidence="4" id="KW-0547">Nucleotide-binding</keyword>
<feature type="repeat" description="WD" evidence="3">
    <location>
        <begin position="613"/>
        <end position="645"/>
    </location>
</feature>
<feature type="binding site" evidence="4">
    <location>
        <position position="65"/>
    </location>
    <ligand>
        <name>ATP</name>
        <dbReference type="ChEBI" id="CHEBI:30616"/>
    </ligand>
</feature>
<dbReference type="SUPFAM" id="SSF50978">
    <property type="entry name" value="WD40 repeat-like"/>
    <property type="match status" value="1"/>
</dbReference>
<feature type="domain" description="Protein kinase" evidence="5">
    <location>
        <begin position="34"/>
        <end position="301"/>
    </location>
</feature>
<evidence type="ECO:0000256" key="1">
    <source>
        <dbReference type="ARBA" id="ARBA00022574"/>
    </source>
</evidence>
<dbReference type="PANTHER" id="PTHR19879">
    <property type="entry name" value="TRANSCRIPTION INITIATION FACTOR TFIID"/>
    <property type="match status" value="1"/>
</dbReference>
<proteinExistence type="predicted"/>
<dbReference type="InterPro" id="IPR019775">
    <property type="entry name" value="WD40_repeat_CS"/>
</dbReference>
<comment type="caution">
    <text evidence="6">The sequence shown here is derived from an EMBL/GenBank/DDBJ whole genome shotgun (WGS) entry which is preliminary data.</text>
</comment>
<feature type="repeat" description="WD" evidence="3">
    <location>
        <begin position="538"/>
        <end position="562"/>
    </location>
</feature>
<dbReference type="GO" id="GO:0005524">
    <property type="term" value="F:ATP binding"/>
    <property type="evidence" value="ECO:0007669"/>
    <property type="project" value="UniProtKB-UniRule"/>
</dbReference>
<feature type="repeat" description="WD" evidence="3">
    <location>
        <begin position="571"/>
        <end position="612"/>
    </location>
</feature>
<dbReference type="Gene3D" id="1.10.510.10">
    <property type="entry name" value="Transferase(Phosphotransferase) domain 1"/>
    <property type="match status" value="1"/>
</dbReference>
<keyword evidence="2" id="KW-0677">Repeat</keyword>
<dbReference type="SUPFAM" id="SSF56112">
    <property type="entry name" value="Protein kinase-like (PK-like)"/>
    <property type="match status" value="1"/>
</dbReference>
<dbReference type="CDD" id="cd14014">
    <property type="entry name" value="STKc_PknB_like"/>
    <property type="match status" value="1"/>
</dbReference>
<dbReference type="PANTHER" id="PTHR19879:SF9">
    <property type="entry name" value="TRANSCRIPTION INITIATION FACTOR TFIID SUBUNIT 5"/>
    <property type="match status" value="1"/>
</dbReference>
<dbReference type="EMBL" id="JAMZMM010000501">
    <property type="protein sequence ID" value="MCP2732180.1"/>
    <property type="molecule type" value="Genomic_DNA"/>
</dbReference>